<gene>
    <name evidence="4" type="primary">rpoK</name>
    <name evidence="3" type="ORF">AN188_00303</name>
    <name evidence="4" type="ORF">APG09_00810</name>
</gene>
<dbReference type="GO" id="GO:0006360">
    <property type="term" value="P:transcription by RNA polymerase I"/>
    <property type="evidence" value="ECO:0007669"/>
    <property type="project" value="TreeGrafter"/>
</dbReference>
<protein>
    <submittedName>
        <fullName evidence="4">DNA-directed RNA polymerase subunit K</fullName>
        <ecNumber evidence="4">2.7.7.6</ecNumber>
    </submittedName>
</protein>
<dbReference type="GO" id="GO:0042797">
    <property type="term" value="P:tRNA transcription by RNA polymerase III"/>
    <property type="evidence" value="ECO:0007669"/>
    <property type="project" value="TreeGrafter"/>
</dbReference>
<dbReference type="PATRIC" id="fig|1706435.3.peg.802"/>
<sequence>MNYTKYEKVRIIGARALQISLGAPILIKTSLLDPIRIAQGEMKKGVIPITVVRD</sequence>
<keyword evidence="1 4" id="KW-0240">DNA-directed RNA polymerase</keyword>
<evidence type="ECO:0000256" key="2">
    <source>
        <dbReference type="ARBA" id="ARBA00023163"/>
    </source>
</evidence>
<dbReference type="InterPro" id="IPR006111">
    <property type="entry name" value="Rpo6/Rpb6"/>
</dbReference>
<comment type="caution">
    <text evidence="4">The sequence shown here is derived from an EMBL/GenBank/DDBJ whole genome shotgun (WGS) entry which is preliminary data.</text>
</comment>
<dbReference type="PIRSF" id="PIRSF000778">
    <property type="entry name" value="RpoK/RPB6"/>
    <property type="match status" value="1"/>
</dbReference>
<dbReference type="PANTHER" id="PTHR47227">
    <property type="entry name" value="DNA-DIRECTED RNA POLYMERASE SUBUNIT K"/>
    <property type="match status" value="1"/>
</dbReference>
<keyword evidence="2" id="KW-0804">Transcription</keyword>
<reference evidence="4 5" key="1">
    <citation type="journal article" date="2016" name="ISME J.">
        <title>Chasing the elusive Euryarchaeota class WSA2: genomes reveal a uniquely fastidious methyl-reducing methanogen.</title>
        <authorList>
            <person name="Nobu M.K."/>
            <person name="Narihiro T."/>
            <person name="Kuroda K."/>
            <person name="Mei R."/>
            <person name="Liu W.T."/>
        </authorList>
    </citation>
    <scope>NUCLEOTIDE SEQUENCE [LARGE SCALE GENOMIC DNA]</scope>
    <source>
        <strain evidence="3">ADurb1013_Bin02101</strain>
        <strain evidence="4">ADurb1213_Bin02801</strain>
    </source>
</reference>
<keyword evidence="4" id="KW-0548">Nucleotidyltransferase</keyword>
<organism evidence="4">
    <name type="scientific">Candidatus Methanofastidiosum methylothiophilum</name>
    <dbReference type="NCBI Taxonomy" id="1705564"/>
    <lineage>
        <taxon>Archaea</taxon>
        <taxon>Methanobacteriati</taxon>
        <taxon>Methanobacteriota</taxon>
        <taxon>Stenosarchaea group</taxon>
        <taxon>Candidatus Methanofastidiosia</taxon>
        <taxon>Candidatus Methanofastidiosales</taxon>
        <taxon>Candidatus Methanofastidiosaceae</taxon>
        <taxon>Candidatus Methanofastidiosum</taxon>
    </lineage>
</organism>
<dbReference type="SUPFAM" id="SSF63562">
    <property type="entry name" value="RPB6/omega subunit-like"/>
    <property type="match status" value="1"/>
</dbReference>
<proteinExistence type="predicted"/>
<dbReference type="InterPro" id="IPR036161">
    <property type="entry name" value="RPB6/omega-like_sf"/>
</dbReference>
<dbReference type="GO" id="GO:0003899">
    <property type="term" value="F:DNA-directed RNA polymerase activity"/>
    <property type="evidence" value="ECO:0007669"/>
    <property type="project" value="UniProtKB-EC"/>
</dbReference>
<dbReference type="Pfam" id="PF01192">
    <property type="entry name" value="RNA_pol_Rpb6"/>
    <property type="match status" value="1"/>
</dbReference>
<evidence type="ECO:0000313" key="4">
    <source>
        <dbReference type="EMBL" id="KYC57923.1"/>
    </source>
</evidence>
<dbReference type="EC" id="2.7.7.6" evidence="4"/>
<keyword evidence="4" id="KW-0808">Transferase</keyword>
<evidence type="ECO:0000313" key="5">
    <source>
        <dbReference type="Proteomes" id="UP000092420"/>
    </source>
</evidence>
<evidence type="ECO:0000313" key="3">
    <source>
        <dbReference type="EMBL" id="KYC55317.1"/>
    </source>
</evidence>
<evidence type="ECO:0000256" key="1">
    <source>
        <dbReference type="ARBA" id="ARBA00022478"/>
    </source>
</evidence>
<dbReference type="EMBL" id="LNJB01000002">
    <property type="protein sequence ID" value="KYC55317.1"/>
    <property type="molecule type" value="Genomic_DNA"/>
</dbReference>
<name>A0A150JKX9_9EURY</name>
<dbReference type="Gene3D" id="3.90.940.10">
    <property type="match status" value="1"/>
</dbReference>
<dbReference type="PANTHER" id="PTHR47227:SF5">
    <property type="entry name" value="DNA-DIRECTED RNA POLYMERASES I, II, AND III SUBUNIT RPABC2"/>
    <property type="match status" value="1"/>
</dbReference>
<dbReference type="GO" id="GO:0000428">
    <property type="term" value="C:DNA-directed RNA polymerase complex"/>
    <property type="evidence" value="ECO:0007669"/>
    <property type="project" value="UniProtKB-KW"/>
</dbReference>
<dbReference type="PATRIC" id="fig|1706433.3.peg.301"/>
<accession>A0A150JDJ7</accession>
<dbReference type="Proteomes" id="UP000092420">
    <property type="component" value="Unassembled WGS sequence"/>
</dbReference>
<accession>A0A150JIU6</accession>
<dbReference type="NCBIfam" id="NF002208">
    <property type="entry name" value="PRK01099.1-3"/>
    <property type="match status" value="1"/>
</dbReference>
<accession>A0A150JKX9</accession>
<dbReference type="GO" id="GO:0006366">
    <property type="term" value="P:transcription by RNA polymerase II"/>
    <property type="evidence" value="ECO:0007669"/>
    <property type="project" value="TreeGrafter"/>
</dbReference>
<dbReference type="EMBL" id="LNJE01000007">
    <property type="protein sequence ID" value="KYC57923.1"/>
    <property type="molecule type" value="Genomic_DNA"/>
</dbReference>
<dbReference type="GO" id="GO:0003677">
    <property type="term" value="F:DNA binding"/>
    <property type="evidence" value="ECO:0007669"/>
    <property type="project" value="InterPro"/>
</dbReference>
<dbReference type="InterPro" id="IPR006110">
    <property type="entry name" value="Pol_omega/Rpo6/RPB6"/>
</dbReference>
<dbReference type="AlphaFoldDB" id="A0A150JKX9"/>